<protein>
    <recommendedName>
        <fullName evidence="1">Filamentous haemagglutinin FhaB/tRNA nuclease CdiA-like TPS domain-containing protein</fullName>
    </recommendedName>
</protein>
<keyword evidence="3" id="KW-1185">Reference proteome</keyword>
<accession>A0ABN7Q570</accession>
<dbReference type="Gene3D" id="2.160.20.10">
    <property type="entry name" value="Single-stranded right-handed beta-helix, Pectin lyase-like"/>
    <property type="match status" value="1"/>
</dbReference>
<dbReference type="InterPro" id="IPR012334">
    <property type="entry name" value="Pectin_lyas_fold"/>
</dbReference>
<dbReference type="NCBIfam" id="TIGR01901">
    <property type="entry name" value="adhes_NPXG"/>
    <property type="match status" value="1"/>
</dbReference>
<sequence>MVRQGKAIQRCDRVWTRGNWLRPSALAWGIALLASRALAAGVVPDGGTKTSVAVGGNGRVTVGVAAPVGGVSYNTYRDFNISRSGVDLDNKSALARTIVSAVTSTNPSVLEGPLSVLGPQHANVIISNPNGVSVNGLTVRNVGNLALTTGQVSFNDFKTANEQLQRNIVLTTNQGAIEIGPEGLTGTLLNLELIAKQLRIGGPVTNLYDDSNSRARLVAGNSRAEIDTSVSPTDNLTSWITYSMPAVNPGQGIAIDITAAGSLMAGRIQLMVTDQGAGVRHAGTAYATAGDFVVSGTGDLQLASGKIDAKQDVLIGSGGFTGTGEVSAGRHLQLASERVDLSQATLAAGTRVPGDLVIGAEGQVHGQPIRLTDSTLTASGGIGVFDAGAGLVLTGTQLTANGNVVVAVPGLTTQAGSHRTAFTSKSGTVSIAADEATLAGTDIDGVGGTGIAARTLTLQDTKVQSSGAAVAIEASGAYAQQDSDVLAATDVRLHAGSVALESANRQSTLVASNGGVLIQSDTDVANGGALIQGQTRIAGEPQSNGAVTVHAGGNVSNVSTPDYLGILFGAGDDVDVQASGNVVNHHARMLSNGFLRVHADGDVSNEITKQAGANGEQPDLASKACPAH</sequence>
<reference evidence="2 3" key="1">
    <citation type="submission" date="2021-03" db="EMBL/GenBank/DDBJ databases">
        <authorList>
            <person name="Peeters C."/>
        </authorList>
    </citation>
    <scope>NUCLEOTIDE SEQUENCE [LARGE SCALE GENOMIC DNA]</scope>
    <source>
        <strain evidence="2 3">LMG 26411</strain>
    </source>
</reference>
<evidence type="ECO:0000313" key="3">
    <source>
        <dbReference type="Proteomes" id="UP000672657"/>
    </source>
</evidence>
<dbReference type="EMBL" id="CAJPVI010000027">
    <property type="protein sequence ID" value="CAG2152883.1"/>
    <property type="molecule type" value="Genomic_DNA"/>
</dbReference>
<dbReference type="SUPFAM" id="SSF51126">
    <property type="entry name" value="Pectin lyase-like"/>
    <property type="match status" value="1"/>
</dbReference>
<organism evidence="2 3">
    <name type="scientific">Cupriavidus numazuensis</name>
    <dbReference type="NCBI Taxonomy" id="221992"/>
    <lineage>
        <taxon>Bacteria</taxon>
        <taxon>Pseudomonadati</taxon>
        <taxon>Pseudomonadota</taxon>
        <taxon>Betaproteobacteria</taxon>
        <taxon>Burkholderiales</taxon>
        <taxon>Burkholderiaceae</taxon>
        <taxon>Cupriavidus</taxon>
    </lineage>
</organism>
<gene>
    <name evidence="2" type="ORF">LMG26411_04294</name>
</gene>
<dbReference type="InterPro" id="IPR011050">
    <property type="entry name" value="Pectin_lyase_fold/virulence"/>
</dbReference>
<evidence type="ECO:0000313" key="2">
    <source>
        <dbReference type="EMBL" id="CAG2152883.1"/>
    </source>
</evidence>
<comment type="caution">
    <text evidence="2">The sequence shown here is derived from an EMBL/GenBank/DDBJ whole genome shotgun (WGS) entry which is preliminary data.</text>
</comment>
<proteinExistence type="predicted"/>
<dbReference type="Proteomes" id="UP000672657">
    <property type="component" value="Unassembled WGS sequence"/>
</dbReference>
<dbReference type="Pfam" id="PF05860">
    <property type="entry name" value="TPS"/>
    <property type="match status" value="1"/>
</dbReference>
<dbReference type="SMART" id="SM00912">
    <property type="entry name" value="Haemagg_act"/>
    <property type="match status" value="1"/>
</dbReference>
<name>A0ABN7Q570_9BURK</name>
<feature type="domain" description="Filamentous haemagglutinin FhaB/tRNA nuclease CdiA-like TPS" evidence="1">
    <location>
        <begin position="56"/>
        <end position="157"/>
    </location>
</feature>
<evidence type="ECO:0000259" key="1">
    <source>
        <dbReference type="SMART" id="SM00912"/>
    </source>
</evidence>
<dbReference type="InterPro" id="IPR008638">
    <property type="entry name" value="FhaB/CdiA-like_TPS"/>
</dbReference>